<sequence>MGKFLLRYMPVILWMILMFSFSARSDLPVNGTVAEDFFSKKFAHVLEYILLMLLMYRAVGIKNPAKAFLFSIIFAFTDEIHQLFVPFRAGKLWDVGIDSIGLVISTLIIIKHQLWNSSLLVAPLKKLKQ</sequence>
<reference evidence="3 4" key="1">
    <citation type="journal article" date="2015" name="Nature">
        <title>rRNA introns, odd ribosomes, and small enigmatic genomes across a large radiation of phyla.</title>
        <authorList>
            <person name="Brown C.T."/>
            <person name="Hug L.A."/>
            <person name="Thomas B.C."/>
            <person name="Sharon I."/>
            <person name="Castelle C.J."/>
            <person name="Singh A."/>
            <person name="Wilkins M.J."/>
            <person name="Williams K.H."/>
            <person name="Banfield J.F."/>
        </authorList>
    </citation>
    <scope>NUCLEOTIDE SEQUENCE [LARGE SCALE GENOMIC DNA]</scope>
</reference>
<organism evidence="3 4">
    <name type="scientific">Candidatus Collierbacteria bacterium GW2011_GWA2_44_99</name>
    <dbReference type="NCBI Taxonomy" id="1618380"/>
    <lineage>
        <taxon>Bacteria</taxon>
        <taxon>Candidatus Collieribacteriota</taxon>
    </lineage>
</organism>
<feature type="transmembrane region" description="Helical" evidence="1">
    <location>
        <begin position="41"/>
        <end position="60"/>
    </location>
</feature>
<keyword evidence="1" id="KW-0472">Membrane</keyword>
<gene>
    <name evidence="3" type="ORF">UW84_C0012G0017</name>
</gene>
<evidence type="ECO:0000313" key="4">
    <source>
        <dbReference type="Proteomes" id="UP000034797"/>
    </source>
</evidence>
<proteinExistence type="predicted"/>
<feature type="transmembrane region" description="Helical" evidence="1">
    <location>
        <begin position="67"/>
        <end position="85"/>
    </location>
</feature>
<keyword evidence="1" id="KW-0812">Transmembrane</keyword>
<evidence type="ECO:0000256" key="1">
    <source>
        <dbReference type="SAM" id="Phobius"/>
    </source>
</evidence>
<dbReference type="EMBL" id="LCJW01000012">
    <property type="protein sequence ID" value="KKT86379.1"/>
    <property type="molecule type" value="Genomic_DNA"/>
</dbReference>
<evidence type="ECO:0000313" key="3">
    <source>
        <dbReference type="EMBL" id="KKT86379.1"/>
    </source>
</evidence>
<dbReference type="NCBIfam" id="NF037970">
    <property type="entry name" value="vanZ_1"/>
    <property type="match status" value="1"/>
</dbReference>
<comment type="caution">
    <text evidence="3">The sequence shown here is derived from an EMBL/GenBank/DDBJ whole genome shotgun (WGS) entry which is preliminary data.</text>
</comment>
<protein>
    <submittedName>
        <fullName evidence="3">VanZ family protein</fullName>
    </submittedName>
</protein>
<dbReference type="InterPro" id="IPR006976">
    <property type="entry name" value="VanZ-like"/>
</dbReference>
<keyword evidence="1" id="KW-1133">Transmembrane helix</keyword>
<dbReference type="Proteomes" id="UP000034797">
    <property type="component" value="Unassembled WGS sequence"/>
</dbReference>
<accession>A0A0G1NQA1</accession>
<name>A0A0G1NQA1_9BACT</name>
<evidence type="ECO:0000259" key="2">
    <source>
        <dbReference type="Pfam" id="PF04892"/>
    </source>
</evidence>
<dbReference type="AlphaFoldDB" id="A0A0G1NQA1"/>
<dbReference type="Pfam" id="PF04892">
    <property type="entry name" value="VanZ"/>
    <property type="match status" value="1"/>
</dbReference>
<feature type="domain" description="VanZ-like" evidence="2">
    <location>
        <begin position="39"/>
        <end position="110"/>
    </location>
</feature>